<evidence type="ECO:0000313" key="2">
    <source>
        <dbReference type="Proteomes" id="UP000236291"/>
    </source>
</evidence>
<organism evidence="1 2">
    <name type="scientific">Trifolium pratense</name>
    <name type="common">Red clover</name>
    <dbReference type="NCBI Taxonomy" id="57577"/>
    <lineage>
        <taxon>Eukaryota</taxon>
        <taxon>Viridiplantae</taxon>
        <taxon>Streptophyta</taxon>
        <taxon>Embryophyta</taxon>
        <taxon>Tracheophyta</taxon>
        <taxon>Spermatophyta</taxon>
        <taxon>Magnoliopsida</taxon>
        <taxon>eudicotyledons</taxon>
        <taxon>Gunneridae</taxon>
        <taxon>Pentapetalae</taxon>
        <taxon>rosids</taxon>
        <taxon>fabids</taxon>
        <taxon>Fabales</taxon>
        <taxon>Fabaceae</taxon>
        <taxon>Papilionoideae</taxon>
        <taxon>50 kb inversion clade</taxon>
        <taxon>NPAAA clade</taxon>
        <taxon>Hologalegina</taxon>
        <taxon>IRL clade</taxon>
        <taxon>Trifolieae</taxon>
        <taxon>Trifolium</taxon>
    </lineage>
</organism>
<feature type="non-terminal residue" evidence="1">
    <location>
        <position position="23"/>
    </location>
</feature>
<accession>A0A2K3K323</accession>
<protein>
    <submittedName>
        <fullName evidence="1">Uncharacterized protein</fullName>
    </submittedName>
</protein>
<proteinExistence type="predicted"/>
<name>A0A2K3K323_TRIPR</name>
<reference evidence="1 2" key="2">
    <citation type="journal article" date="2017" name="Front. Plant Sci.">
        <title>Gene Classification and Mining of Molecular Markers Useful in Red Clover (Trifolium pratense) Breeding.</title>
        <authorList>
            <person name="Istvanek J."/>
            <person name="Dluhosova J."/>
            <person name="Dluhos P."/>
            <person name="Patkova L."/>
            <person name="Nedelnik J."/>
            <person name="Repkova J."/>
        </authorList>
    </citation>
    <scope>NUCLEOTIDE SEQUENCE [LARGE SCALE GENOMIC DNA]</scope>
    <source>
        <strain evidence="2">cv. Tatra</strain>
        <tissue evidence="1">Young leaves</tissue>
    </source>
</reference>
<dbReference type="AlphaFoldDB" id="A0A2K3K323"/>
<comment type="caution">
    <text evidence="1">The sequence shown here is derived from an EMBL/GenBank/DDBJ whole genome shotgun (WGS) entry which is preliminary data.</text>
</comment>
<reference evidence="1 2" key="1">
    <citation type="journal article" date="2014" name="Am. J. Bot.">
        <title>Genome assembly and annotation for red clover (Trifolium pratense; Fabaceae).</title>
        <authorList>
            <person name="Istvanek J."/>
            <person name="Jaros M."/>
            <person name="Krenek A."/>
            <person name="Repkova J."/>
        </authorList>
    </citation>
    <scope>NUCLEOTIDE SEQUENCE [LARGE SCALE GENOMIC DNA]</scope>
    <source>
        <strain evidence="2">cv. Tatra</strain>
        <tissue evidence="1">Young leaves</tissue>
    </source>
</reference>
<dbReference type="Proteomes" id="UP000236291">
    <property type="component" value="Unassembled WGS sequence"/>
</dbReference>
<evidence type="ECO:0000313" key="1">
    <source>
        <dbReference type="EMBL" id="PNX60652.1"/>
    </source>
</evidence>
<gene>
    <name evidence="1" type="ORF">L195_g052040</name>
</gene>
<dbReference type="EMBL" id="ASHM01083211">
    <property type="protein sequence ID" value="PNX60652.1"/>
    <property type="molecule type" value="Genomic_DNA"/>
</dbReference>
<sequence length="23" mass="2422">MVGRVACLESSLALLVAPPLLLR</sequence>